<evidence type="ECO:0000313" key="9">
    <source>
        <dbReference type="EMBL" id="CAJ0596602.1"/>
    </source>
</evidence>
<feature type="binding site" evidence="7">
    <location>
        <position position="83"/>
    </location>
    <ligand>
        <name>Ca(2+)</name>
        <dbReference type="ChEBI" id="CHEBI:29108"/>
        <label>1</label>
    </ligand>
</feature>
<feature type="binding site" evidence="7">
    <location>
        <position position="43"/>
    </location>
    <ligand>
        <name>Ca(2+)</name>
        <dbReference type="ChEBI" id="CHEBI:29108"/>
        <label>2</label>
    </ligand>
</feature>
<dbReference type="GO" id="GO:0008270">
    <property type="term" value="F:zinc ion binding"/>
    <property type="evidence" value="ECO:0007669"/>
    <property type="project" value="InterPro"/>
</dbReference>
<evidence type="ECO:0000256" key="4">
    <source>
        <dbReference type="ARBA" id="ARBA00022801"/>
    </source>
</evidence>
<evidence type="ECO:0000256" key="2">
    <source>
        <dbReference type="ARBA" id="ARBA00022670"/>
    </source>
</evidence>
<feature type="binding site" evidence="7">
    <location>
        <position position="83"/>
    </location>
    <ligand>
        <name>Ca(2+)</name>
        <dbReference type="ChEBI" id="CHEBI:29108"/>
        <label>3</label>
    </ligand>
</feature>
<dbReference type="Pfam" id="PF00413">
    <property type="entry name" value="Peptidase_M10"/>
    <property type="match status" value="1"/>
</dbReference>
<dbReference type="InterPro" id="IPR024079">
    <property type="entry name" value="MetalloPept_cat_dom_sf"/>
</dbReference>
<organism evidence="10 11">
    <name type="scientific">Cylicocyclus nassatus</name>
    <name type="common">Nematode worm</name>
    <dbReference type="NCBI Taxonomy" id="53992"/>
    <lineage>
        <taxon>Eukaryota</taxon>
        <taxon>Metazoa</taxon>
        <taxon>Ecdysozoa</taxon>
        <taxon>Nematoda</taxon>
        <taxon>Chromadorea</taxon>
        <taxon>Rhabditida</taxon>
        <taxon>Rhabditina</taxon>
        <taxon>Rhabditomorpha</taxon>
        <taxon>Strongyloidea</taxon>
        <taxon>Strongylidae</taxon>
        <taxon>Cylicocyclus</taxon>
    </lineage>
</organism>
<feature type="binding site" evidence="7">
    <location>
        <position position="61"/>
    </location>
    <ligand>
        <name>Ca(2+)</name>
        <dbReference type="ChEBI" id="CHEBI:29108"/>
        <label>3</label>
    </ligand>
</feature>
<evidence type="ECO:0000256" key="7">
    <source>
        <dbReference type="PIRSR" id="PIRSR621190-2"/>
    </source>
</evidence>
<reference evidence="10" key="1">
    <citation type="submission" date="2023-07" db="EMBL/GenBank/DDBJ databases">
        <authorList>
            <consortium name="CYATHOMIX"/>
        </authorList>
    </citation>
    <scope>NUCLEOTIDE SEQUENCE</scope>
    <source>
        <strain evidence="10">N/A</strain>
    </source>
</reference>
<comment type="caution">
    <text evidence="10">The sequence shown here is derived from an EMBL/GenBank/DDBJ whole genome shotgun (WGS) entry which is preliminary data.</text>
</comment>
<name>A0AA36GR11_CYLNA</name>
<comment type="cofactor">
    <cofactor evidence="7">
        <name>Zn(2+)</name>
        <dbReference type="ChEBI" id="CHEBI:29105"/>
    </cofactor>
    <text evidence="7">Binds 2 Zn(2+) ions per subunit.</text>
</comment>
<feature type="binding site" evidence="7">
    <location>
        <position position="53"/>
    </location>
    <ligand>
        <name>Zn(2+)</name>
        <dbReference type="ChEBI" id="CHEBI:29105"/>
        <label>1</label>
    </ligand>
</feature>
<dbReference type="Proteomes" id="UP001176961">
    <property type="component" value="Unassembled WGS sequence"/>
</dbReference>
<feature type="binding site" evidence="7">
    <location>
        <position position="80"/>
    </location>
    <ligand>
        <name>Ca(2+)</name>
        <dbReference type="ChEBI" id="CHEBI:29108"/>
        <label>3</label>
    </ligand>
</feature>
<keyword evidence="11" id="KW-1185">Reference proteome</keyword>
<keyword evidence="5 7" id="KW-0862">Zinc</keyword>
<dbReference type="EMBL" id="CATQJL010000223">
    <property type="protein sequence ID" value="CAJ0596602.1"/>
    <property type="molecule type" value="Genomic_DNA"/>
</dbReference>
<evidence type="ECO:0000256" key="6">
    <source>
        <dbReference type="PIRSR" id="PIRSR621190-1"/>
    </source>
</evidence>
<feature type="binding site" evidence="7">
    <location>
        <position position="119"/>
    </location>
    <ligand>
        <name>Zn(2+)</name>
        <dbReference type="ChEBI" id="CHEBI:29105"/>
        <label>2</label>
        <note>catalytic</note>
    </ligand>
</feature>
<keyword evidence="2" id="KW-0645">Protease</keyword>
<evidence type="ECO:0000259" key="8">
    <source>
        <dbReference type="SMART" id="SM00235"/>
    </source>
</evidence>
<feature type="binding site" evidence="7">
    <location>
        <position position="105"/>
    </location>
    <ligand>
        <name>Zn(2+)</name>
        <dbReference type="ChEBI" id="CHEBI:29105"/>
        <label>2</label>
        <note>catalytic</note>
    </ligand>
</feature>
<evidence type="ECO:0000313" key="10">
    <source>
        <dbReference type="EMBL" id="CAJ0596603.1"/>
    </source>
</evidence>
<dbReference type="GO" id="GO:0030574">
    <property type="term" value="P:collagen catabolic process"/>
    <property type="evidence" value="ECO:0007669"/>
    <property type="project" value="TreeGrafter"/>
</dbReference>
<dbReference type="Gene3D" id="3.40.390.10">
    <property type="entry name" value="Collagenase (Catalytic Domain)"/>
    <property type="match status" value="1"/>
</dbReference>
<keyword evidence="7" id="KW-0106">Calcium</keyword>
<feature type="binding site" evidence="7">
    <location>
        <position position="101"/>
    </location>
    <ligand>
        <name>Zn(2+)</name>
        <dbReference type="ChEBI" id="CHEBI:29105"/>
        <label>2</label>
        <note>catalytic</note>
    </ligand>
</feature>
<proteinExistence type="inferred from homology"/>
<protein>
    <recommendedName>
        <fullName evidence="8">Peptidase metallopeptidase domain-containing protein</fullName>
    </recommendedName>
</protein>
<dbReference type="SUPFAM" id="SSF55486">
    <property type="entry name" value="Metalloproteases ('zincins'), catalytic domain"/>
    <property type="match status" value="1"/>
</dbReference>
<keyword evidence="3 7" id="KW-0479">Metal-binding</keyword>
<dbReference type="PANTHER" id="PTHR10201:SF295">
    <property type="entry name" value="PEPTIDASE METALLOPEPTIDASE DOMAIN-CONTAINING PROTEIN"/>
    <property type="match status" value="1"/>
</dbReference>
<comment type="cofactor">
    <cofactor evidence="7">
        <name>Ca(2+)</name>
        <dbReference type="ChEBI" id="CHEBI:29108"/>
    </cofactor>
    <text evidence="7">Can bind about 5 Ca(2+) ions per subunit.</text>
</comment>
<accession>A0AA36GR11</accession>
<evidence type="ECO:0000313" key="11">
    <source>
        <dbReference type="Proteomes" id="UP001176961"/>
    </source>
</evidence>
<feature type="binding site" evidence="7">
    <location>
        <position position="78"/>
    </location>
    <ligand>
        <name>Zn(2+)</name>
        <dbReference type="ChEBI" id="CHEBI:29105"/>
        <label>1</label>
    </ligand>
</feature>
<dbReference type="AlphaFoldDB" id="A0AA36GR11"/>
<feature type="binding site" evidence="7">
    <location>
        <position position="55"/>
    </location>
    <ligand>
        <name>Zn(2+)</name>
        <dbReference type="ChEBI" id="CHEBI:29105"/>
        <label>1</label>
    </ligand>
</feature>
<feature type="active site" evidence="6">
    <location>
        <position position="102"/>
    </location>
</feature>
<dbReference type="InterPro" id="IPR001818">
    <property type="entry name" value="Pept_M10_metallopeptidase"/>
</dbReference>
<dbReference type="PRINTS" id="PR00138">
    <property type="entry name" value="MATRIXIN"/>
</dbReference>
<evidence type="ECO:0000256" key="3">
    <source>
        <dbReference type="ARBA" id="ARBA00022723"/>
    </source>
</evidence>
<keyword evidence="4" id="KW-0378">Hydrolase</keyword>
<evidence type="ECO:0000256" key="1">
    <source>
        <dbReference type="ARBA" id="ARBA00010370"/>
    </source>
</evidence>
<dbReference type="InterPro" id="IPR021190">
    <property type="entry name" value="Pept_M10A"/>
</dbReference>
<dbReference type="SMART" id="SM00235">
    <property type="entry name" value="ZnMc"/>
    <property type="match status" value="1"/>
</dbReference>
<comment type="similarity">
    <text evidence="1">Belongs to the peptidase M10A family.</text>
</comment>
<gene>
    <name evidence="9" type="ORF">CYNAS_LOCUS8585</name>
    <name evidence="10" type="ORF">CYNAS_LOCUS8586</name>
</gene>
<feature type="binding site" evidence="7">
    <location>
        <position position="111"/>
    </location>
    <ligand>
        <name>Zn(2+)</name>
        <dbReference type="ChEBI" id="CHEBI:29105"/>
        <label>2</label>
        <note>catalytic</note>
    </ligand>
</feature>
<dbReference type="GO" id="GO:0004222">
    <property type="term" value="F:metalloendopeptidase activity"/>
    <property type="evidence" value="ECO:0007669"/>
    <property type="project" value="InterPro"/>
</dbReference>
<dbReference type="EMBL" id="CATQJL010000223">
    <property type="protein sequence ID" value="CAJ0596603.1"/>
    <property type="molecule type" value="Genomic_DNA"/>
</dbReference>
<dbReference type="GO" id="GO:0030198">
    <property type="term" value="P:extracellular matrix organization"/>
    <property type="evidence" value="ECO:0007669"/>
    <property type="project" value="TreeGrafter"/>
</dbReference>
<sequence length="151" mass="16968">MMRALISTAFALWGDALNGHFDFEDVSHLVSSSKGITKPPGLDIDILFARKFHGDEEAFDGKGNMVAHSGYPPHGILHLDADEDWSFDGSHGVDLRYVMIHEIGHLLGLRHSRKKSSVMSKYYRTLATGMRLPHVDVESIRRLYSVGTNYR</sequence>
<feature type="binding site" evidence="7">
    <location>
        <position position="68"/>
    </location>
    <ligand>
        <name>Zn(2+)</name>
        <dbReference type="ChEBI" id="CHEBI:29105"/>
        <label>1</label>
    </ligand>
</feature>
<dbReference type="PANTHER" id="PTHR10201">
    <property type="entry name" value="MATRIX METALLOPROTEINASE"/>
    <property type="match status" value="1"/>
</dbReference>
<dbReference type="GO" id="GO:0006508">
    <property type="term" value="P:proteolysis"/>
    <property type="evidence" value="ECO:0007669"/>
    <property type="project" value="UniProtKB-KW"/>
</dbReference>
<dbReference type="InterPro" id="IPR006026">
    <property type="entry name" value="Peptidase_Metallo"/>
</dbReference>
<dbReference type="GO" id="GO:0031012">
    <property type="term" value="C:extracellular matrix"/>
    <property type="evidence" value="ECO:0007669"/>
    <property type="project" value="InterPro"/>
</dbReference>
<feature type="domain" description="Peptidase metallopeptidase" evidence="8">
    <location>
        <begin position="9"/>
        <end position="146"/>
    </location>
</feature>
<evidence type="ECO:0000256" key="5">
    <source>
        <dbReference type="ARBA" id="ARBA00022833"/>
    </source>
</evidence>
<feature type="binding site" evidence="7">
    <location>
        <position position="60"/>
    </location>
    <ligand>
        <name>Ca(2+)</name>
        <dbReference type="ChEBI" id="CHEBI:29108"/>
        <label>3</label>
    </ligand>
</feature>
<dbReference type="GO" id="GO:0005615">
    <property type="term" value="C:extracellular space"/>
    <property type="evidence" value="ECO:0007669"/>
    <property type="project" value="TreeGrafter"/>
</dbReference>